<keyword evidence="11" id="KW-1185">Reference proteome</keyword>
<dbReference type="InterPro" id="IPR008283">
    <property type="entry name" value="Peptidase_M17_N"/>
</dbReference>
<keyword evidence="4 8" id="KW-0031">Aminopeptidase</keyword>
<dbReference type="InterPro" id="IPR011356">
    <property type="entry name" value="Leucine_aapep/pepB"/>
</dbReference>
<dbReference type="GO" id="GO:0030145">
    <property type="term" value="F:manganese ion binding"/>
    <property type="evidence" value="ECO:0007669"/>
    <property type="project" value="UniProtKB-UniRule"/>
</dbReference>
<feature type="binding site" evidence="8">
    <location>
        <position position="276"/>
    </location>
    <ligand>
        <name>Mn(2+)</name>
        <dbReference type="ChEBI" id="CHEBI:29035"/>
        <label>2</label>
    </ligand>
</feature>
<feature type="active site" evidence="8">
    <location>
        <position position="339"/>
    </location>
</feature>
<accession>A0A1H3WC65</accession>
<proteinExistence type="inferred from homology"/>
<dbReference type="CDD" id="cd00433">
    <property type="entry name" value="Peptidase_M17"/>
    <property type="match status" value="1"/>
</dbReference>
<dbReference type="InterPro" id="IPR000819">
    <property type="entry name" value="Peptidase_M17_C"/>
</dbReference>
<dbReference type="AlphaFoldDB" id="A0A1H3WC65"/>
<keyword evidence="8" id="KW-0479">Metal-binding</keyword>
<comment type="cofactor">
    <cofactor evidence="8">
        <name>Mn(2+)</name>
        <dbReference type="ChEBI" id="CHEBI:29035"/>
    </cofactor>
    <text evidence="8">Binds 2 manganese ions per subunit.</text>
</comment>
<dbReference type="RefSeq" id="WP_222842321.1">
    <property type="nucleotide sequence ID" value="NZ_FNQV01000002.1"/>
</dbReference>
<comment type="function">
    <text evidence="7 8">Presumably involved in the processing and regular turnover of intracellular proteins. Catalyzes the removal of unsubstituted N-terminal amino acids from various peptides.</text>
</comment>
<dbReference type="Gene3D" id="3.40.220.10">
    <property type="entry name" value="Leucine Aminopeptidase, subunit E, domain 1"/>
    <property type="match status" value="1"/>
</dbReference>
<organism evidence="10 11">
    <name type="scientific">Bowdeniella nasicola</name>
    <dbReference type="NCBI Taxonomy" id="208480"/>
    <lineage>
        <taxon>Bacteria</taxon>
        <taxon>Bacillati</taxon>
        <taxon>Actinomycetota</taxon>
        <taxon>Actinomycetes</taxon>
        <taxon>Actinomycetales</taxon>
        <taxon>Actinomycetaceae</taxon>
        <taxon>Bowdeniella</taxon>
    </lineage>
</organism>
<dbReference type="PANTHER" id="PTHR11963:SF23">
    <property type="entry name" value="CYTOSOL AMINOPEPTIDASE"/>
    <property type="match status" value="1"/>
</dbReference>
<evidence type="ECO:0000256" key="1">
    <source>
        <dbReference type="ARBA" id="ARBA00000135"/>
    </source>
</evidence>
<dbReference type="PROSITE" id="PS00631">
    <property type="entry name" value="CYTOSOL_AP"/>
    <property type="match status" value="1"/>
</dbReference>
<dbReference type="SUPFAM" id="SSF53187">
    <property type="entry name" value="Zn-dependent exopeptidases"/>
    <property type="match status" value="1"/>
</dbReference>
<dbReference type="SUPFAM" id="SSF52949">
    <property type="entry name" value="Macro domain-like"/>
    <property type="match status" value="1"/>
</dbReference>
<keyword evidence="5 8" id="KW-0645">Protease</keyword>
<dbReference type="Proteomes" id="UP000199288">
    <property type="component" value="Unassembled WGS sequence"/>
</dbReference>
<comment type="similarity">
    <text evidence="3 8">Belongs to the peptidase M17 family.</text>
</comment>
<comment type="catalytic activity">
    <reaction evidence="1 8">
        <text>Release of an N-terminal amino acid, Xaa-|-Yaa-, in which Xaa is preferably Leu, but may be other amino acids including Pro although not Arg or Lys, and Yaa may be Pro. Amino acid amides and methyl esters are also readily hydrolyzed, but rates on arylamides are exceedingly low.</text>
        <dbReference type="EC" id="3.4.11.1"/>
    </reaction>
</comment>
<keyword evidence="6 8" id="KW-0378">Hydrolase</keyword>
<evidence type="ECO:0000256" key="5">
    <source>
        <dbReference type="ARBA" id="ARBA00022670"/>
    </source>
</evidence>
<dbReference type="EC" id="3.4.11.1" evidence="8"/>
<dbReference type="InterPro" id="IPR023042">
    <property type="entry name" value="Peptidase_M17_leu_NH2_pept"/>
</dbReference>
<dbReference type="EMBL" id="FNQV01000002">
    <property type="protein sequence ID" value="SDZ83984.1"/>
    <property type="molecule type" value="Genomic_DNA"/>
</dbReference>
<evidence type="ECO:0000313" key="11">
    <source>
        <dbReference type="Proteomes" id="UP000199288"/>
    </source>
</evidence>
<gene>
    <name evidence="8" type="primary">pepA</name>
    <name evidence="10" type="ORF">SAMN02910418_00355</name>
</gene>
<dbReference type="EC" id="3.4.11.10" evidence="8"/>
<comment type="subcellular location">
    <subcellularLocation>
        <location evidence="8">Cytoplasm</location>
    </subcellularLocation>
</comment>
<sequence length="485" mass="50122">MNTVDLHAKKLSALKSDILLLGATKVDDKVVPFCGSQVSEKADAALAALIDTLDVSCKEGSVTKVVSDEFSIPVAIVGVGEDPSPEALRRAVGSAIRSLAGYSHVAIALPASGAEEVGAIAEGALLGSYAFAQYKKCDKDPVEKVTIATTLAGEKDVKAAVERASILSSAVNRARDLVNIAPNDLFPETFADYATQAAKGLKIKVDILDEKKLDAGGYGGILAVGMGSTRPPRLVQLSYSPAKASGHVALVGKGITFDSGGLSLKPGKGMETMKCDMAGAAAVLNAVVAAAELKLPVKVTGWLALAENMPSGGAQRPGDIITMLDGTTVEVLNTDAEGRLVMADALARAVQDEPDAVLDVATLTGAAVVALGERVAGVMGDDELRSDVVAAADAAGEAFWPMPLPEELNDGLKSPVADLQNIGGRWGGMLSAGLFLKHFVKDTPWAHLDIAGPAFHEHAPYGYTGKGGTGFAVRTLVNLLENFEK</sequence>
<evidence type="ECO:0000256" key="8">
    <source>
        <dbReference type="HAMAP-Rule" id="MF_00181"/>
    </source>
</evidence>
<dbReference type="PRINTS" id="PR00481">
    <property type="entry name" value="LAMNOPPTDASE"/>
</dbReference>
<feature type="binding site" evidence="8">
    <location>
        <position position="337"/>
    </location>
    <ligand>
        <name>Mn(2+)</name>
        <dbReference type="ChEBI" id="CHEBI:29035"/>
        <label>2</label>
    </ligand>
</feature>
<dbReference type="GO" id="GO:0005737">
    <property type="term" value="C:cytoplasm"/>
    <property type="evidence" value="ECO:0007669"/>
    <property type="project" value="UniProtKB-SubCell"/>
</dbReference>
<keyword evidence="8" id="KW-0464">Manganese</keyword>
<feature type="binding site" evidence="8">
    <location>
        <position position="253"/>
    </location>
    <ligand>
        <name>Mn(2+)</name>
        <dbReference type="ChEBI" id="CHEBI:29035"/>
        <label>2</label>
    </ligand>
</feature>
<keyword evidence="8" id="KW-0963">Cytoplasm</keyword>
<reference evidence="11" key="1">
    <citation type="submission" date="2016-10" db="EMBL/GenBank/DDBJ databases">
        <authorList>
            <person name="Varghese N."/>
            <person name="Submissions S."/>
        </authorList>
    </citation>
    <scope>NUCLEOTIDE SEQUENCE [LARGE SCALE GENOMIC DNA]</scope>
    <source>
        <strain evidence="11">KPR-1</strain>
    </source>
</reference>
<dbReference type="Pfam" id="PF02789">
    <property type="entry name" value="Peptidase_M17_N"/>
    <property type="match status" value="1"/>
</dbReference>
<name>A0A1H3WC65_9ACTO</name>
<dbReference type="GO" id="GO:0006508">
    <property type="term" value="P:proteolysis"/>
    <property type="evidence" value="ECO:0007669"/>
    <property type="project" value="UniProtKB-KW"/>
</dbReference>
<evidence type="ECO:0000313" key="10">
    <source>
        <dbReference type="EMBL" id="SDZ83984.1"/>
    </source>
</evidence>
<evidence type="ECO:0000256" key="3">
    <source>
        <dbReference type="ARBA" id="ARBA00009528"/>
    </source>
</evidence>
<feature type="binding site" evidence="8">
    <location>
        <position position="335"/>
    </location>
    <ligand>
        <name>Mn(2+)</name>
        <dbReference type="ChEBI" id="CHEBI:29035"/>
        <label>1</label>
    </ligand>
</feature>
<evidence type="ECO:0000256" key="7">
    <source>
        <dbReference type="ARBA" id="ARBA00049972"/>
    </source>
</evidence>
<feature type="binding site" evidence="8">
    <location>
        <position position="258"/>
    </location>
    <ligand>
        <name>Mn(2+)</name>
        <dbReference type="ChEBI" id="CHEBI:29035"/>
        <label>1</label>
    </ligand>
</feature>
<evidence type="ECO:0000256" key="2">
    <source>
        <dbReference type="ARBA" id="ARBA00000967"/>
    </source>
</evidence>
<feature type="binding site" evidence="8">
    <location>
        <position position="337"/>
    </location>
    <ligand>
        <name>Mn(2+)</name>
        <dbReference type="ChEBI" id="CHEBI:29035"/>
        <label>1</label>
    </ligand>
</feature>
<dbReference type="NCBIfam" id="NF002073">
    <property type="entry name" value="PRK00913.1-2"/>
    <property type="match status" value="1"/>
</dbReference>
<feature type="domain" description="Cytosol aminopeptidase" evidence="9">
    <location>
        <begin position="333"/>
        <end position="340"/>
    </location>
</feature>
<protein>
    <recommendedName>
        <fullName evidence="8">Probable cytosol aminopeptidase</fullName>
        <ecNumber evidence="8">3.4.11.1</ecNumber>
    </recommendedName>
    <alternativeName>
        <fullName evidence="8">Leucine aminopeptidase</fullName>
        <shortName evidence="8">LAP</shortName>
        <ecNumber evidence="8">3.4.11.10</ecNumber>
    </alternativeName>
    <alternativeName>
        <fullName evidence="8">Leucyl aminopeptidase</fullName>
    </alternativeName>
</protein>
<feature type="active site" evidence="8">
    <location>
        <position position="265"/>
    </location>
</feature>
<dbReference type="Pfam" id="PF00883">
    <property type="entry name" value="Peptidase_M17"/>
    <property type="match status" value="1"/>
</dbReference>
<feature type="binding site" evidence="8">
    <location>
        <position position="258"/>
    </location>
    <ligand>
        <name>Mn(2+)</name>
        <dbReference type="ChEBI" id="CHEBI:29035"/>
        <label>2</label>
    </ligand>
</feature>
<evidence type="ECO:0000259" key="9">
    <source>
        <dbReference type="PROSITE" id="PS00631"/>
    </source>
</evidence>
<dbReference type="InterPro" id="IPR043472">
    <property type="entry name" value="Macro_dom-like"/>
</dbReference>
<comment type="catalytic activity">
    <reaction evidence="2 8">
        <text>Release of an N-terminal amino acid, preferentially leucine, but not glutamic or aspartic acids.</text>
        <dbReference type="EC" id="3.4.11.10"/>
    </reaction>
</comment>
<dbReference type="Gene3D" id="3.40.630.10">
    <property type="entry name" value="Zn peptidases"/>
    <property type="match status" value="1"/>
</dbReference>
<evidence type="ECO:0000256" key="4">
    <source>
        <dbReference type="ARBA" id="ARBA00022438"/>
    </source>
</evidence>
<dbReference type="HAMAP" id="MF_00181">
    <property type="entry name" value="Cytosol_peptidase_M17"/>
    <property type="match status" value="1"/>
</dbReference>
<dbReference type="GO" id="GO:0070006">
    <property type="term" value="F:metalloaminopeptidase activity"/>
    <property type="evidence" value="ECO:0007669"/>
    <property type="project" value="InterPro"/>
</dbReference>
<evidence type="ECO:0000256" key="6">
    <source>
        <dbReference type="ARBA" id="ARBA00022801"/>
    </source>
</evidence>
<dbReference type="PANTHER" id="PTHR11963">
    <property type="entry name" value="LEUCINE AMINOPEPTIDASE-RELATED"/>
    <property type="match status" value="1"/>
</dbReference>